<dbReference type="Pfam" id="PF13378">
    <property type="entry name" value="MR_MLE_C"/>
    <property type="match status" value="1"/>
</dbReference>
<reference evidence="6" key="1">
    <citation type="submission" date="2024-07" db="EMBL/GenBank/DDBJ databases">
        <title>Complete genome sequence of Verrucomicrobiaceae bacterium NT6N.</title>
        <authorList>
            <person name="Huang C."/>
            <person name="Takami H."/>
            <person name="Hamasaki K."/>
        </authorList>
    </citation>
    <scope>NUCLEOTIDE SEQUENCE</scope>
    <source>
        <strain evidence="6">NT6N</strain>
    </source>
</reference>
<evidence type="ECO:0000259" key="5">
    <source>
        <dbReference type="Pfam" id="PF22015"/>
    </source>
</evidence>
<dbReference type="InterPro" id="IPR041338">
    <property type="entry name" value="OSBS_N"/>
</dbReference>
<proteinExistence type="predicted"/>
<evidence type="ECO:0008006" key="7">
    <source>
        <dbReference type="Google" id="ProtNLM"/>
    </source>
</evidence>
<dbReference type="InterPro" id="IPR029065">
    <property type="entry name" value="Enolase_C-like"/>
</dbReference>
<dbReference type="GO" id="GO:0016829">
    <property type="term" value="F:lyase activity"/>
    <property type="evidence" value="ECO:0007669"/>
    <property type="project" value="UniProtKB-KW"/>
</dbReference>
<dbReference type="InterPro" id="IPR036849">
    <property type="entry name" value="Enolase-like_C_sf"/>
</dbReference>
<dbReference type="EMBL" id="AP026866">
    <property type="protein sequence ID" value="BDS08351.1"/>
    <property type="molecule type" value="Genomic_DNA"/>
</dbReference>
<accession>A0AAT9FQQ0</accession>
<evidence type="ECO:0000259" key="4">
    <source>
        <dbReference type="Pfam" id="PF13378"/>
    </source>
</evidence>
<dbReference type="Gene3D" id="3.20.20.120">
    <property type="entry name" value="Enolase-like C-terminal domain"/>
    <property type="match status" value="1"/>
</dbReference>
<sequence length="318" mass="35205">MKGPIYIHRYTMRSRAALNAASTRHDHEGALIKVGDGYGCMHPWPELGDVGLDALIQILKDGGTTPTIRSALFCAREDGKARVEGRNLFDGLSVPRSNATLAMDEADFDTAVASGFTIAKVKMGRDLEAESKFIMEQAEKYPALRWRLDFNATLGRGGIENALRGLSAEFREKIDFLEDPCVYDAKGWQELHTRFGIPLAVDRDVDLATKGFSVAILKPAVNVIRPVLERAHLESWRVVFTSYLDHPLGQCFAAWRAAQSANDYPGMIDTCGLVTHGLFEPDPFIERMGEVKPDFSPPSGHGLGFDDLLESLPWKKLI</sequence>
<dbReference type="Gene3D" id="3.30.390.10">
    <property type="entry name" value="Enolase-like, N-terminal domain"/>
    <property type="match status" value="1"/>
</dbReference>
<name>A0AAT9FQQ0_9BACT</name>
<dbReference type="GO" id="GO:0046872">
    <property type="term" value="F:metal ion binding"/>
    <property type="evidence" value="ECO:0007669"/>
    <property type="project" value="UniProtKB-KW"/>
</dbReference>
<keyword evidence="2" id="KW-0460">Magnesium</keyword>
<dbReference type="KEGG" id="osu:NT6N_33910"/>
<organism evidence="6">
    <name type="scientific">Oceaniferula spumae</name>
    <dbReference type="NCBI Taxonomy" id="2979115"/>
    <lineage>
        <taxon>Bacteria</taxon>
        <taxon>Pseudomonadati</taxon>
        <taxon>Verrucomicrobiota</taxon>
        <taxon>Verrucomicrobiia</taxon>
        <taxon>Verrucomicrobiales</taxon>
        <taxon>Verrucomicrobiaceae</taxon>
        <taxon>Oceaniferula</taxon>
    </lineage>
</organism>
<evidence type="ECO:0000256" key="2">
    <source>
        <dbReference type="ARBA" id="ARBA00022842"/>
    </source>
</evidence>
<dbReference type="AlphaFoldDB" id="A0AAT9FQQ0"/>
<keyword evidence="1" id="KW-0479">Metal-binding</keyword>
<dbReference type="SUPFAM" id="SSF51604">
    <property type="entry name" value="Enolase C-terminal domain-like"/>
    <property type="match status" value="1"/>
</dbReference>
<keyword evidence="3" id="KW-0456">Lyase</keyword>
<protein>
    <recommendedName>
        <fullName evidence="7">Mandelate racemase/muconate lactonizing enzyme C-terminal domain-containing protein</fullName>
    </recommendedName>
</protein>
<gene>
    <name evidence="6" type="ORF">NT6N_33910</name>
</gene>
<evidence type="ECO:0000313" key="6">
    <source>
        <dbReference type="EMBL" id="BDS08351.1"/>
    </source>
</evidence>
<dbReference type="InterPro" id="IPR029017">
    <property type="entry name" value="Enolase-like_N"/>
</dbReference>
<feature type="domain" description="Enolase C-terminal" evidence="4">
    <location>
        <begin position="110"/>
        <end position="231"/>
    </location>
</feature>
<feature type="domain" description="OSBS enolase-like N-terminal" evidence="5">
    <location>
        <begin position="5"/>
        <end position="81"/>
    </location>
</feature>
<evidence type="ECO:0000256" key="1">
    <source>
        <dbReference type="ARBA" id="ARBA00022723"/>
    </source>
</evidence>
<evidence type="ECO:0000256" key="3">
    <source>
        <dbReference type="ARBA" id="ARBA00023239"/>
    </source>
</evidence>
<dbReference type="Pfam" id="PF22015">
    <property type="entry name" value="OSBS_N"/>
    <property type="match status" value="1"/>
</dbReference>